<organism evidence="1 2">
    <name type="scientific">Pipistrellus kuhlii</name>
    <name type="common">Kuhl's pipistrelle</name>
    <dbReference type="NCBI Taxonomy" id="59472"/>
    <lineage>
        <taxon>Eukaryota</taxon>
        <taxon>Metazoa</taxon>
        <taxon>Chordata</taxon>
        <taxon>Craniata</taxon>
        <taxon>Vertebrata</taxon>
        <taxon>Euteleostomi</taxon>
        <taxon>Mammalia</taxon>
        <taxon>Eutheria</taxon>
        <taxon>Laurasiatheria</taxon>
        <taxon>Chiroptera</taxon>
        <taxon>Yangochiroptera</taxon>
        <taxon>Vespertilionidae</taxon>
        <taxon>Pipistrellus</taxon>
    </lineage>
</organism>
<evidence type="ECO:0000313" key="1">
    <source>
        <dbReference type="EMBL" id="KAF6279278.1"/>
    </source>
</evidence>
<gene>
    <name evidence="1" type="ORF">mPipKuh1_010376</name>
</gene>
<reference evidence="1 2" key="1">
    <citation type="journal article" date="2020" name="Nature">
        <title>Six reference-quality genomes reveal evolution of bat adaptations.</title>
        <authorList>
            <person name="Jebb D."/>
            <person name="Huang Z."/>
            <person name="Pippel M."/>
            <person name="Hughes G.M."/>
            <person name="Lavrichenko K."/>
            <person name="Devanna P."/>
            <person name="Winkler S."/>
            <person name="Jermiin L.S."/>
            <person name="Skirmuntt E.C."/>
            <person name="Katzourakis A."/>
            <person name="Burkitt-Gray L."/>
            <person name="Ray D.A."/>
            <person name="Sullivan K.A.M."/>
            <person name="Roscito J.G."/>
            <person name="Kirilenko B.M."/>
            <person name="Davalos L.M."/>
            <person name="Corthals A.P."/>
            <person name="Power M.L."/>
            <person name="Jones G."/>
            <person name="Ransome R.D."/>
            <person name="Dechmann D.K.N."/>
            <person name="Locatelli A.G."/>
            <person name="Puechmaille S.J."/>
            <person name="Fedrigo O."/>
            <person name="Jarvis E.D."/>
            <person name="Hiller M."/>
            <person name="Vernes S.C."/>
            <person name="Myers E.W."/>
            <person name="Teeling E.C."/>
        </authorList>
    </citation>
    <scope>NUCLEOTIDE SEQUENCE [LARGE SCALE GENOMIC DNA]</scope>
    <source>
        <strain evidence="1">MPipKuh1</strain>
        <tissue evidence="1">Flight muscle</tissue>
    </source>
</reference>
<comment type="caution">
    <text evidence="1">The sequence shown here is derived from an EMBL/GenBank/DDBJ whole genome shotgun (WGS) entry which is preliminary data.</text>
</comment>
<dbReference type="EMBL" id="JACAGB010000062">
    <property type="protein sequence ID" value="KAF6279278.1"/>
    <property type="molecule type" value="Genomic_DNA"/>
</dbReference>
<protein>
    <submittedName>
        <fullName evidence="1">Uncharacterized protein</fullName>
    </submittedName>
</protein>
<keyword evidence="2" id="KW-1185">Reference proteome</keyword>
<dbReference type="AlphaFoldDB" id="A0A7J7RT15"/>
<evidence type="ECO:0000313" key="2">
    <source>
        <dbReference type="Proteomes" id="UP000558488"/>
    </source>
</evidence>
<accession>A0A7J7RT15</accession>
<proteinExistence type="predicted"/>
<sequence>MWPHGPHPNTWGFLQSLRKVWKSHPIFGGQRNQRVLKGKLPPYWLAHNLERNSLPETSENKWLFSVLLCIFWSPVNSVTVVGCRRQPINDSLIIGVSISPPPFLLETNKDMFFKRTNVNSQHVYQKIFNITNCQGNANQNYN</sequence>
<name>A0A7J7RT15_PIPKU</name>
<dbReference type="Proteomes" id="UP000558488">
    <property type="component" value="Unassembled WGS sequence"/>
</dbReference>